<dbReference type="Proteomes" id="UP001597187">
    <property type="component" value="Unassembled WGS sequence"/>
</dbReference>
<keyword evidence="2" id="KW-1185">Reference proteome</keyword>
<sequence length="313" mass="35503">MTQVEDVTRQLRLDRDAKAQQFFEHAAYNHWDPYEDIPQEMVDADRQTIIDYDIAEEEFEELMLALALFGAGEEAVTEDLAPLMLALDDVNKQMFVSSQIYDEAKHTQFFDRTWREIIVPAAEAHGFDVTYPTDQRFFNEEYVELFDRTETAMERLLTDDTPENRVKAYCHYHLVVESVLAQTGYYGLQSALSDHGDDIAVGEFPNSESVATGIGYIRADEGRHVGFGMHEIRQHVHEDGVDTQVVHDTLMDLMPLVASTLSRFGATVDPVALVDYSRDKFTRRIEVLTNEAAEIPDIETLVDLDAQGPASAD</sequence>
<dbReference type="InterPro" id="IPR012348">
    <property type="entry name" value="RNR-like"/>
</dbReference>
<dbReference type="SUPFAM" id="SSF47240">
    <property type="entry name" value="Ferritin-like"/>
    <property type="match status" value="1"/>
</dbReference>
<dbReference type="RefSeq" id="WP_250873755.1">
    <property type="nucleotide sequence ID" value="NZ_JALXFV010000005.1"/>
</dbReference>
<evidence type="ECO:0000313" key="2">
    <source>
        <dbReference type="Proteomes" id="UP001597187"/>
    </source>
</evidence>
<evidence type="ECO:0000313" key="1">
    <source>
        <dbReference type="EMBL" id="MFD1513786.1"/>
    </source>
</evidence>
<dbReference type="Gene3D" id="1.10.620.20">
    <property type="entry name" value="Ribonucleotide Reductase, subunit A"/>
    <property type="match status" value="1"/>
</dbReference>
<accession>A0ABD6AVJ3</accession>
<gene>
    <name evidence="1" type="ORF">ACFSBT_10905</name>
</gene>
<dbReference type="InterPro" id="IPR009078">
    <property type="entry name" value="Ferritin-like_SF"/>
</dbReference>
<organism evidence="1 2">
    <name type="scientific">Halomarina rubra</name>
    <dbReference type="NCBI Taxonomy" id="2071873"/>
    <lineage>
        <taxon>Archaea</taxon>
        <taxon>Methanobacteriati</taxon>
        <taxon>Methanobacteriota</taxon>
        <taxon>Stenosarchaea group</taxon>
        <taxon>Halobacteria</taxon>
        <taxon>Halobacteriales</taxon>
        <taxon>Natronomonadaceae</taxon>
        <taxon>Halomarina</taxon>
    </lineage>
</organism>
<protein>
    <submittedName>
        <fullName evidence="1">Ribonucleoside-diphosphate reductase</fullName>
    </submittedName>
</protein>
<name>A0ABD6AVJ3_9EURY</name>
<comment type="caution">
    <text evidence="1">The sequence shown here is derived from an EMBL/GenBank/DDBJ whole genome shotgun (WGS) entry which is preliminary data.</text>
</comment>
<proteinExistence type="predicted"/>
<dbReference type="AlphaFoldDB" id="A0ABD6AVJ3"/>
<dbReference type="EMBL" id="JBHUDC010000005">
    <property type="protein sequence ID" value="MFD1513786.1"/>
    <property type="molecule type" value="Genomic_DNA"/>
</dbReference>
<reference evidence="1 2" key="1">
    <citation type="journal article" date="2019" name="Int. J. Syst. Evol. Microbiol.">
        <title>The Global Catalogue of Microorganisms (GCM) 10K type strain sequencing project: providing services to taxonomists for standard genome sequencing and annotation.</title>
        <authorList>
            <consortium name="The Broad Institute Genomics Platform"/>
            <consortium name="The Broad Institute Genome Sequencing Center for Infectious Disease"/>
            <person name="Wu L."/>
            <person name="Ma J."/>
        </authorList>
    </citation>
    <scope>NUCLEOTIDE SEQUENCE [LARGE SCALE GENOMIC DNA]</scope>
    <source>
        <strain evidence="1 2">CGMCC 1.12563</strain>
    </source>
</reference>